<comment type="subcellular location">
    <subcellularLocation>
        <location evidence="1">Nucleus</location>
    </subcellularLocation>
</comment>
<keyword evidence="3" id="KW-0677">Repeat</keyword>
<dbReference type="SUPFAM" id="SSF50729">
    <property type="entry name" value="PH domain-like"/>
    <property type="match status" value="1"/>
</dbReference>
<evidence type="ECO:0000259" key="8">
    <source>
        <dbReference type="PROSITE" id="PS50858"/>
    </source>
</evidence>
<dbReference type="Gene3D" id="2.30.29.30">
    <property type="entry name" value="Pleckstrin-homology domain (PH domain)/Phosphotyrosine-binding domain (PTB)"/>
    <property type="match status" value="1"/>
</dbReference>
<protein>
    <submittedName>
        <fullName evidence="9">RNA polymerase II transcription factor-like protein</fullName>
    </submittedName>
</protein>
<dbReference type="InterPro" id="IPR013876">
    <property type="entry name" value="TFIIH_BTF_p62_N"/>
</dbReference>
<dbReference type="CDD" id="cd13229">
    <property type="entry name" value="PH_TFIIH"/>
    <property type="match status" value="1"/>
</dbReference>
<evidence type="ECO:0000256" key="3">
    <source>
        <dbReference type="ARBA" id="ARBA00022737"/>
    </source>
</evidence>
<dbReference type="AlphaFoldDB" id="A0A4Z1P3L3"/>
<dbReference type="InterPro" id="IPR027079">
    <property type="entry name" value="Tfb1/GTF2H1"/>
</dbReference>
<dbReference type="InterPro" id="IPR005607">
    <property type="entry name" value="BSD_dom"/>
</dbReference>
<evidence type="ECO:0000256" key="5">
    <source>
        <dbReference type="ARBA" id="ARBA00023163"/>
    </source>
</evidence>
<dbReference type="OrthoDB" id="360521at2759"/>
<dbReference type="Proteomes" id="UP000298493">
    <property type="component" value="Unassembled WGS sequence"/>
</dbReference>
<evidence type="ECO:0000313" key="9">
    <source>
        <dbReference type="EMBL" id="TID15228.1"/>
    </source>
</evidence>
<dbReference type="GO" id="GO:0006289">
    <property type="term" value="P:nucleotide-excision repair"/>
    <property type="evidence" value="ECO:0007669"/>
    <property type="project" value="InterPro"/>
</dbReference>
<dbReference type="STRING" id="86259.A0A4Z1P3L3"/>
<comment type="similarity">
    <text evidence="2">Belongs to the TFB1 family.</text>
</comment>
<comment type="caution">
    <text evidence="9">The sequence shown here is derived from an EMBL/GenBank/DDBJ whole genome shotgun (WGS) entry which is preliminary data.</text>
</comment>
<name>A0A4Z1P3L3_9PEZI</name>
<evidence type="ECO:0000256" key="1">
    <source>
        <dbReference type="ARBA" id="ARBA00004123"/>
    </source>
</evidence>
<evidence type="ECO:0000256" key="4">
    <source>
        <dbReference type="ARBA" id="ARBA00023015"/>
    </source>
</evidence>
<dbReference type="PROSITE" id="PS50858">
    <property type="entry name" value="BSD"/>
    <property type="match status" value="1"/>
</dbReference>
<evidence type="ECO:0000256" key="2">
    <source>
        <dbReference type="ARBA" id="ARBA00009448"/>
    </source>
</evidence>
<dbReference type="Pfam" id="PF08567">
    <property type="entry name" value="PH_TFIIH"/>
    <property type="match status" value="1"/>
</dbReference>
<dbReference type="GO" id="GO:0000439">
    <property type="term" value="C:transcription factor TFIIH core complex"/>
    <property type="evidence" value="ECO:0007669"/>
    <property type="project" value="InterPro"/>
</dbReference>
<evidence type="ECO:0000256" key="6">
    <source>
        <dbReference type="ARBA" id="ARBA00023242"/>
    </source>
</evidence>
<evidence type="ECO:0000313" key="10">
    <source>
        <dbReference type="Proteomes" id="UP000298493"/>
    </source>
</evidence>
<sequence>MSASIKAAASYLKKPGIVELSADRKSLFWKPAGSTTATLTILTESIDNLKQTPVTAPKAILNIVVKAKDGTLGDNKLTFTSSNARPDLTSILDPLKDVIAARGADVAAALLKSNASAGNGAKPPDSELDDASLMADRALLKEVLEENPAIGELFTNAIKDAPDKAAFDKNFWAARIGLLRAKQIAKRQHQGETNVLSEIKPSLGMDGKPSLKMSTEQQATIFKQYPLVQTIYDELVVKTKQYTQLEFWQNFWVSHLVKKLKGEKITDLDPEIPKIDKFALNFDEKANLPARMQMAHTPRFLDLDGNEQDFSQQKGNAPDWTMKPNFHGKVQLLHILNNTSERLMYNVAASDTAAHAPVGMDEDTFNELQLRDLERAAKDNRIMLNVSTQKQLMSSEINGNAVAKKEDGVKALKAMQADLRVQVQLPTELDEDDEVQAQQATKDILKTVKIRAASSTSGLSLQPKLEPVMLDSVKMTHFTTVEFLRYFWSTYFSGDDRKAFELQQWAKAVKDSLDRIEGVAVKAEEKRQSEVTNKQKEWDEYKRQGGKRRKLDLSNVSGGRKAVEDMMAPTMRAVSKASGEYSRVYNEQLAQAARQGSAVS</sequence>
<dbReference type="InterPro" id="IPR011993">
    <property type="entry name" value="PH-like_dom_sf"/>
</dbReference>
<feature type="region of interest" description="Disordered" evidence="7">
    <location>
        <begin position="535"/>
        <end position="559"/>
    </location>
</feature>
<feature type="domain" description="BSD" evidence="8">
    <location>
        <begin position="205"/>
        <end position="259"/>
    </location>
</feature>
<reference evidence="9 10" key="1">
    <citation type="submission" date="2019-04" db="EMBL/GenBank/DDBJ databases">
        <title>High contiguity whole genome sequence and gene annotation resource for two Venturia nashicola isolates.</title>
        <authorList>
            <person name="Prokchorchik M."/>
            <person name="Won K."/>
            <person name="Lee Y."/>
            <person name="Choi E.D."/>
            <person name="Segonzac C."/>
            <person name="Sohn K.H."/>
        </authorList>
    </citation>
    <scope>NUCLEOTIDE SEQUENCE [LARGE SCALE GENOMIC DNA]</scope>
    <source>
        <strain evidence="9 10">PRI2</strain>
    </source>
</reference>
<keyword evidence="6" id="KW-0539">Nucleus</keyword>
<dbReference type="PANTHER" id="PTHR12856">
    <property type="entry name" value="TRANSCRIPTION INITIATION FACTOR IIH-RELATED"/>
    <property type="match status" value="1"/>
</dbReference>
<dbReference type="GO" id="GO:0006351">
    <property type="term" value="P:DNA-templated transcription"/>
    <property type="evidence" value="ECO:0007669"/>
    <property type="project" value="InterPro"/>
</dbReference>
<keyword evidence="5" id="KW-0804">Transcription</keyword>
<gene>
    <name evidence="9" type="ORF">E6O75_ATG08481</name>
</gene>
<dbReference type="EMBL" id="SNSC02000021">
    <property type="protein sequence ID" value="TID15228.1"/>
    <property type="molecule type" value="Genomic_DNA"/>
</dbReference>
<proteinExistence type="inferred from homology"/>
<accession>A0A4Z1P3L3</accession>
<organism evidence="9 10">
    <name type="scientific">Venturia nashicola</name>
    <dbReference type="NCBI Taxonomy" id="86259"/>
    <lineage>
        <taxon>Eukaryota</taxon>
        <taxon>Fungi</taxon>
        <taxon>Dikarya</taxon>
        <taxon>Ascomycota</taxon>
        <taxon>Pezizomycotina</taxon>
        <taxon>Dothideomycetes</taxon>
        <taxon>Pleosporomycetidae</taxon>
        <taxon>Venturiales</taxon>
        <taxon>Venturiaceae</taxon>
        <taxon>Venturia</taxon>
    </lineage>
</organism>
<keyword evidence="10" id="KW-1185">Reference proteome</keyword>
<keyword evidence="4" id="KW-0805">Transcription regulation</keyword>
<evidence type="ECO:0000256" key="7">
    <source>
        <dbReference type="SAM" id="MobiDB-lite"/>
    </source>
</evidence>